<dbReference type="Proteomes" id="UP000310158">
    <property type="component" value="Unassembled WGS sequence"/>
</dbReference>
<keyword evidence="3" id="KW-0285">Flavoprotein</keyword>
<accession>A0A4V3XEP5</accession>
<dbReference type="GO" id="GO:0016614">
    <property type="term" value="F:oxidoreductase activity, acting on CH-OH group of donors"/>
    <property type="evidence" value="ECO:0007669"/>
    <property type="project" value="InterPro"/>
</dbReference>
<feature type="region of interest" description="Disordered" evidence="5">
    <location>
        <begin position="1025"/>
        <end position="1161"/>
    </location>
</feature>
<dbReference type="Gene3D" id="1.25.40.430">
    <property type="match status" value="1"/>
</dbReference>
<feature type="compositionally biased region" description="Polar residues" evidence="5">
    <location>
        <begin position="1110"/>
        <end position="1119"/>
    </location>
</feature>
<reference evidence="7 8" key="1">
    <citation type="submission" date="2019-02" db="EMBL/GenBank/DDBJ databases">
        <title>Genome sequencing of the rare red list fungi Bondarzewia mesenterica.</title>
        <authorList>
            <person name="Buettner E."/>
            <person name="Kellner H."/>
        </authorList>
    </citation>
    <scope>NUCLEOTIDE SEQUENCE [LARGE SCALE GENOMIC DNA]</scope>
    <source>
        <strain evidence="7 8">DSM 108281</strain>
    </source>
</reference>
<comment type="cofactor">
    <cofactor evidence="1">
        <name>FAD</name>
        <dbReference type="ChEBI" id="CHEBI:57692"/>
    </cofactor>
</comment>
<gene>
    <name evidence="7" type="ORF">EW146_g5923</name>
</gene>
<dbReference type="PANTHER" id="PTHR11552:SF147">
    <property type="entry name" value="CHOLINE DEHYDROGENASE, MITOCHONDRIAL"/>
    <property type="match status" value="1"/>
</dbReference>
<dbReference type="AlphaFoldDB" id="A0A4V3XEP5"/>
<feature type="region of interest" description="Disordered" evidence="5">
    <location>
        <begin position="477"/>
        <end position="502"/>
    </location>
</feature>
<evidence type="ECO:0000256" key="5">
    <source>
        <dbReference type="SAM" id="MobiDB-lite"/>
    </source>
</evidence>
<feature type="compositionally biased region" description="Polar residues" evidence="5">
    <location>
        <begin position="941"/>
        <end position="977"/>
    </location>
</feature>
<dbReference type="InterPro" id="IPR000172">
    <property type="entry name" value="GMC_OxRdtase_N"/>
</dbReference>
<proteinExistence type="inferred from homology"/>
<dbReference type="Pfam" id="PF00732">
    <property type="entry name" value="GMC_oxred_N"/>
    <property type="match status" value="1"/>
</dbReference>
<dbReference type="PROSITE" id="PS51489">
    <property type="entry name" value="BUB1_N"/>
    <property type="match status" value="1"/>
</dbReference>
<protein>
    <recommendedName>
        <fullName evidence="6">BUB1 N-terminal domain-containing protein</fullName>
    </recommendedName>
</protein>
<dbReference type="Gene3D" id="3.50.50.60">
    <property type="entry name" value="FAD/NAD(P)-binding domain"/>
    <property type="match status" value="1"/>
</dbReference>
<feature type="region of interest" description="Disordered" evidence="5">
    <location>
        <begin position="912"/>
        <end position="977"/>
    </location>
</feature>
<dbReference type="InterPro" id="IPR007867">
    <property type="entry name" value="GMC_OxRtase_C"/>
</dbReference>
<dbReference type="Pfam" id="PF08311">
    <property type="entry name" value="Mad3_BUB1_I"/>
    <property type="match status" value="1"/>
</dbReference>
<dbReference type="OrthoDB" id="269227at2759"/>
<comment type="caution">
    <text evidence="7">The sequence shown here is derived from an EMBL/GenBank/DDBJ whole genome shotgun (WGS) entry which is preliminary data.</text>
</comment>
<dbReference type="GO" id="GO:0050660">
    <property type="term" value="F:flavin adenine dinucleotide binding"/>
    <property type="evidence" value="ECO:0007669"/>
    <property type="project" value="InterPro"/>
</dbReference>
<dbReference type="Gene3D" id="3.30.560.10">
    <property type="entry name" value="Glucose Oxidase, domain 3"/>
    <property type="match status" value="1"/>
</dbReference>
<dbReference type="SUPFAM" id="SSF54373">
    <property type="entry name" value="FAD-linked reductases, C-terminal domain"/>
    <property type="match status" value="1"/>
</dbReference>
<dbReference type="InterPro" id="IPR036188">
    <property type="entry name" value="FAD/NAD-bd_sf"/>
</dbReference>
<dbReference type="PANTHER" id="PTHR11552">
    <property type="entry name" value="GLUCOSE-METHANOL-CHOLINE GMC OXIDOREDUCTASE"/>
    <property type="match status" value="1"/>
</dbReference>
<feature type="compositionally biased region" description="Pro residues" evidence="5">
    <location>
        <begin position="917"/>
        <end position="926"/>
    </location>
</feature>
<evidence type="ECO:0000256" key="3">
    <source>
        <dbReference type="ARBA" id="ARBA00022630"/>
    </source>
</evidence>
<evidence type="ECO:0000259" key="6">
    <source>
        <dbReference type="PROSITE" id="PS51489"/>
    </source>
</evidence>
<dbReference type="SMART" id="SM00777">
    <property type="entry name" value="Mad3_BUB1_I"/>
    <property type="match status" value="1"/>
</dbReference>
<evidence type="ECO:0000313" key="8">
    <source>
        <dbReference type="Proteomes" id="UP000310158"/>
    </source>
</evidence>
<dbReference type="InterPro" id="IPR012132">
    <property type="entry name" value="GMC_OxRdtase"/>
</dbReference>
<feature type="domain" description="BUB1 N-terminal" evidence="6">
    <location>
        <begin position="770"/>
        <end position="931"/>
    </location>
</feature>
<comment type="similarity">
    <text evidence="2">Belongs to the GMC oxidoreductase family.</text>
</comment>
<evidence type="ECO:0000256" key="1">
    <source>
        <dbReference type="ARBA" id="ARBA00001974"/>
    </source>
</evidence>
<evidence type="ECO:0000313" key="7">
    <source>
        <dbReference type="EMBL" id="THH14403.1"/>
    </source>
</evidence>
<dbReference type="Pfam" id="PF05199">
    <property type="entry name" value="GMC_oxred_C"/>
    <property type="match status" value="1"/>
</dbReference>
<dbReference type="SUPFAM" id="SSF51905">
    <property type="entry name" value="FAD/NAD(P)-binding domain"/>
    <property type="match status" value="1"/>
</dbReference>
<keyword evidence="8" id="KW-1185">Reference proteome</keyword>
<sequence length="1161" mass="126204">MLRPNSSIHSVSFFKLENGSVHYDSHDARLPNAYNLSIPPRIQGPVASALLLHQFLCVVDRIHCPSKLTRLAMGASYSKRTLIDPSKVATKVDILTSTEAAESSNWKAFDYVIVGGGTAGCVMASRLSEDPKTTVLLVEAGQTYEGNLMSSIPLAFSKLFKSDADWNYETMSIYSDSLGNRQIYWPRGKILGGTSAINCLIYHRCAPSDFEEWSRLGAVGWDYKDLLPYFLKAENYSPDPHFPLVKKSDHGFGGPWQVGQQRCEPAPIHQILLETCKSLGIFDVSDLCTASGTLGAAEFMTFTDQSGKRSSAATAYLPPSVMSRSNLKVLTNIMVERILFSTPSENGGIPRAIGVELSPTATGPRYRIHAKQEVILSAGAVASPQILMLSGVGPRRELEKVGVQLVKDLPAVGQHLLDHPSCGTLILRTKSSQKLTWDYIGGPLAGALALLKWLITGGGPMAGLSLPGGAFVRSDDATLPFTGGSSSEGGPRQDNTSGPNAPDIEVIWTPIVVLENGSKRPPSGVDGISMGTMVLRPTSEGSIALKSNSIWDKPLIDPNYLASESDMNVLIRGVRLILRMAHTEPLRSKMEWTSSESAAEQMPWLYPGNANPDEITDDDLKAWIRKNGMATWHPVSTARMGQTPQSSVVDPELKVHGIDGLRVVDASVFPTQVSGHPCSVVIAVAEKAADSSNDIDTLIMSSSHENSDVDVFQDDGPVIVDGDLLEAKKENIQPLASGRRATSLQVALSTPHALRESKLAATRNRLRINVEVALEDEDDDPLEAFCQLVYWTVENYPEGHSAESGLLELLEEATRVLKDDRGGAWRGDLRYLKLWVLYATYVEKPTIIFRYLMANEIGTSFSLLYEEFAAVLERNGRRTEADDIYLLGLNRQANPIQRLKSKHREFQKRMMSAAPIPETPPSPPPTTNTTTKRKILGDSTVPKTSTRQSRTASVSGTSSTQPQGSAVGSGPTTRSRSNARLQVFVDPTGSEAQAVADSSITPWEELGTRKTRVKENVPEVSKAKGTILKQPGRHHRLASVPSGSRIPIFRDPPADSKEMPPPAAPVGRRADKEVSQTRAKPSFVPFRDEAEASDARPSTPKFTPFRDEPTSPSGSSSNAGVPESVMKVKRIGGKGQATSSEAEALRKDPFKNYEDPPVDID</sequence>
<dbReference type="EMBL" id="SGPL01000279">
    <property type="protein sequence ID" value="THH14403.1"/>
    <property type="molecule type" value="Genomic_DNA"/>
</dbReference>
<dbReference type="InterPro" id="IPR013212">
    <property type="entry name" value="Mad3/Bub1_I"/>
</dbReference>
<evidence type="ECO:0000256" key="2">
    <source>
        <dbReference type="ARBA" id="ARBA00010790"/>
    </source>
</evidence>
<keyword evidence="4" id="KW-0274">FAD</keyword>
<name>A0A4V3XEP5_9AGAM</name>
<organism evidence="7 8">
    <name type="scientific">Bondarzewia mesenterica</name>
    <dbReference type="NCBI Taxonomy" id="1095465"/>
    <lineage>
        <taxon>Eukaryota</taxon>
        <taxon>Fungi</taxon>
        <taxon>Dikarya</taxon>
        <taxon>Basidiomycota</taxon>
        <taxon>Agaricomycotina</taxon>
        <taxon>Agaricomycetes</taxon>
        <taxon>Russulales</taxon>
        <taxon>Bondarzewiaceae</taxon>
        <taxon>Bondarzewia</taxon>
    </lineage>
</organism>
<dbReference type="FunFam" id="1.25.40.430:FF:000003">
    <property type="entry name" value="Checkpoint serine/threonine-protein kinase BUB1"/>
    <property type="match status" value="1"/>
</dbReference>
<dbReference type="PROSITE" id="PS00624">
    <property type="entry name" value="GMC_OXRED_2"/>
    <property type="match status" value="1"/>
</dbReference>
<feature type="compositionally biased region" description="Basic and acidic residues" evidence="5">
    <location>
        <begin position="1143"/>
        <end position="1154"/>
    </location>
</feature>
<evidence type="ECO:0000256" key="4">
    <source>
        <dbReference type="ARBA" id="ARBA00022827"/>
    </source>
</evidence>